<dbReference type="EMBL" id="CP066681">
    <property type="protein sequence ID" value="QQG35163.1"/>
    <property type="molecule type" value="Genomic_DNA"/>
</dbReference>
<accession>A0A7T5UH26</accession>
<evidence type="ECO:0000313" key="2">
    <source>
        <dbReference type="Proteomes" id="UP000595362"/>
    </source>
</evidence>
<name>A0A7T5UH26_9BACT</name>
<organism evidence="1 2">
    <name type="scientific">Micavibrio aeruginosavorus</name>
    <dbReference type="NCBI Taxonomy" id="349221"/>
    <lineage>
        <taxon>Bacteria</taxon>
        <taxon>Pseudomonadati</taxon>
        <taxon>Bdellovibrionota</taxon>
        <taxon>Bdellovibrionia</taxon>
        <taxon>Bdellovibrionales</taxon>
        <taxon>Pseudobdellovibrionaceae</taxon>
        <taxon>Micavibrio</taxon>
    </lineage>
</organism>
<dbReference type="AlphaFoldDB" id="A0A7T5UH26"/>
<protein>
    <submittedName>
        <fullName evidence="1">Uncharacterized protein</fullName>
    </submittedName>
</protein>
<sequence length="194" mass="22642">MANEYCKGSKLSDPEFEVVLYNFLDGKPSTYAQQSIEREIPTALPPTVKTVGRHYDRIGIGLFLEKYNRQWLEKHPSVSTMKKFSPPYIKALDRFVDVYHFAAIDPDNDDIEQPPAINGKEWRYSRVADAYRQFSKERYGIRRRSAGHLALATYRTEYHSEVLAVKGGKTLHFTKNDLMRLYEDARRIFRNKPC</sequence>
<evidence type="ECO:0000313" key="1">
    <source>
        <dbReference type="EMBL" id="QQG35163.1"/>
    </source>
</evidence>
<reference evidence="1 2" key="1">
    <citation type="submission" date="2020-07" db="EMBL/GenBank/DDBJ databases">
        <title>Huge and variable diversity of episymbiotic CPR bacteria and DPANN archaea in groundwater ecosystems.</title>
        <authorList>
            <person name="He C.Y."/>
            <person name="Keren R."/>
            <person name="Whittaker M."/>
            <person name="Farag I.F."/>
            <person name="Doudna J."/>
            <person name="Cate J.H.D."/>
            <person name="Banfield J.F."/>
        </authorList>
    </citation>
    <scope>NUCLEOTIDE SEQUENCE [LARGE SCALE GENOMIC DNA]</scope>
    <source>
        <strain evidence="1">NC_groundwater_70_Ag_B-0.1um_54_66</strain>
    </source>
</reference>
<proteinExistence type="predicted"/>
<dbReference type="Proteomes" id="UP000595362">
    <property type="component" value="Chromosome"/>
</dbReference>
<gene>
    <name evidence="1" type="ORF">HYS17_06205</name>
</gene>